<dbReference type="EMBL" id="SDPQ02000001">
    <property type="protein sequence ID" value="KAA1399822.1"/>
    <property type="molecule type" value="Genomic_DNA"/>
</dbReference>
<keyword evidence="3" id="KW-1185">Reference proteome</keyword>
<reference evidence="2" key="1">
    <citation type="submission" date="2019-09" db="EMBL/GenBank/DDBJ databases">
        <authorList>
            <person name="Li J."/>
        </authorList>
    </citation>
    <scope>NUCLEOTIDE SEQUENCE [LARGE SCALE GENOMIC DNA]</scope>
    <source>
        <strain evidence="2">JCM 14732</strain>
    </source>
</reference>
<proteinExistence type="predicted"/>
<feature type="transmembrane region" description="Helical" evidence="1">
    <location>
        <begin position="49"/>
        <end position="73"/>
    </location>
</feature>
<keyword evidence="1" id="KW-1133">Transmembrane helix</keyword>
<organism evidence="2 3">
    <name type="scientific">Aeromicrobium ginsengisoli</name>
    <dbReference type="NCBI Taxonomy" id="363867"/>
    <lineage>
        <taxon>Bacteria</taxon>
        <taxon>Bacillati</taxon>
        <taxon>Actinomycetota</taxon>
        <taxon>Actinomycetes</taxon>
        <taxon>Propionibacteriales</taxon>
        <taxon>Nocardioidaceae</taxon>
        <taxon>Aeromicrobium</taxon>
    </lineage>
</organism>
<evidence type="ECO:0000256" key="1">
    <source>
        <dbReference type="SAM" id="Phobius"/>
    </source>
</evidence>
<keyword evidence="1" id="KW-0472">Membrane</keyword>
<dbReference type="OrthoDB" id="4330311at2"/>
<dbReference type="RefSeq" id="WP_149687940.1">
    <property type="nucleotide sequence ID" value="NZ_SDPQ02000001.1"/>
</dbReference>
<feature type="transmembrane region" description="Helical" evidence="1">
    <location>
        <begin position="21"/>
        <end position="43"/>
    </location>
</feature>
<dbReference type="Proteomes" id="UP000380867">
    <property type="component" value="Unassembled WGS sequence"/>
</dbReference>
<sequence length="164" mass="18369">MSTDEVVTAKQASIAGPFARLFFRFNAIACWLFILFWPAMLIFDQVDQPWWGVALTIVGFVLVMGLLGAWMWFEANQARDDTERLLRGGHDATAEILGLEVTDPGDGSNDVARLQLRISGKDVPEFRAVNRDDHDKKAYVVGARFKAVVDPSDNLFTLRPLKRG</sequence>
<keyword evidence="1" id="KW-0812">Transmembrane</keyword>
<gene>
    <name evidence="2" type="ORF">ESP70_003430</name>
</gene>
<protein>
    <submittedName>
        <fullName evidence="2">Uncharacterized protein</fullName>
    </submittedName>
</protein>
<comment type="caution">
    <text evidence="2">The sequence shown here is derived from an EMBL/GenBank/DDBJ whole genome shotgun (WGS) entry which is preliminary data.</text>
</comment>
<evidence type="ECO:0000313" key="2">
    <source>
        <dbReference type="EMBL" id="KAA1399822.1"/>
    </source>
</evidence>
<evidence type="ECO:0000313" key="3">
    <source>
        <dbReference type="Proteomes" id="UP000380867"/>
    </source>
</evidence>
<name>A0A5M4FIN0_9ACTN</name>
<accession>A0A5M4FIN0</accession>
<dbReference type="AlphaFoldDB" id="A0A5M4FIN0"/>